<name>A0A1J6JQ16_NICAT</name>
<reference evidence="1" key="1">
    <citation type="submission" date="2016-11" db="EMBL/GenBank/DDBJ databases">
        <title>The genome of Nicotiana attenuata.</title>
        <authorList>
            <person name="Xu S."/>
            <person name="Brockmoeller T."/>
            <person name="Gaquerel E."/>
            <person name="Navarro A."/>
            <person name="Kuhl H."/>
            <person name="Gase K."/>
            <person name="Ling Z."/>
            <person name="Zhou W."/>
            <person name="Kreitzer C."/>
            <person name="Stanke M."/>
            <person name="Tang H."/>
            <person name="Lyons E."/>
            <person name="Pandey P."/>
            <person name="Pandey S.P."/>
            <person name="Timmermann B."/>
            <person name="Baldwin I.T."/>
        </authorList>
    </citation>
    <scope>NUCLEOTIDE SEQUENCE [LARGE SCALE GENOMIC DNA]</scope>
    <source>
        <strain evidence="1">UT</strain>
    </source>
</reference>
<evidence type="ECO:0000313" key="2">
    <source>
        <dbReference type="Proteomes" id="UP000187609"/>
    </source>
</evidence>
<protein>
    <submittedName>
        <fullName evidence="1">Uncharacterized protein</fullName>
    </submittedName>
</protein>
<proteinExistence type="predicted"/>
<dbReference type="EMBL" id="MJEQ01006072">
    <property type="protein sequence ID" value="OIT19874.1"/>
    <property type="molecule type" value="Genomic_DNA"/>
</dbReference>
<accession>A0A1J6JQ16</accession>
<dbReference type="AlphaFoldDB" id="A0A1J6JQ16"/>
<feature type="non-terminal residue" evidence="1">
    <location>
        <position position="128"/>
    </location>
</feature>
<comment type="caution">
    <text evidence="1">The sequence shown here is derived from an EMBL/GenBank/DDBJ whole genome shotgun (WGS) entry which is preliminary data.</text>
</comment>
<keyword evidence="2" id="KW-1185">Reference proteome</keyword>
<gene>
    <name evidence="1" type="ORF">A4A49_62052</name>
</gene>
<dbReference type="Proteomes" id="UP000187609">
    <property type="component" value="Unassembled WGS sequence"/>
</dbReference>
<organism evidence="1 2">
    <name type="scientific">Nicotiana attenuata</name>
    <name type="common">Coyote tobacco</name>
    <dbReference type="NCBI Taxonomy" id="49451"/>
    <lineage>
        <taxon>Eukaryota</taxon>
        <taxon>Viridiplantae</taxon>
        <taxon>Streptophyta</taxon>
        <taxon>Embryophyta</taxon>
        <taxon>Tracheophyta</taxon>
        <taxon>Spermatophyta</taxon>
        <taxon>Magnoliopsida</taxon>
        <taxon>eudicotyledons</taxon>
        <taxon>Gunneridae</taxon>
        <taxon>Pentapetalae</taxon>
        <taxon>asterids</taxon>
        <taxon>lamiids</taxon>
        <taxon>Solanales</taxon>
        <taxon>Solanaceae</taxon>
        <taxon>Nicotianoideae</taxon>
        <taxon>Nicotianeae</taxon>
        <taxon>Nicotiana</taxon>
    </lineage>
</organism>
<evidence type="ECO:0000313" key="1">
    <source>
        <dbReference type="EMBL" id="OIT19874.1"/>
    </source>
</evidence>
<sequence length="128" mass="14798">MKDYKVKTARRHQVLARQSWKSLLQLSPSPACNNVIWYMSHSLTKDEIWSLELQACFSPSHKAECTIFPLACAKWGMARRLSSLRNTLYVFPSSCKRMYQVAFVLSENLKIRKDFGSPRAKQDDALQI</sequence>
<dbReference type="Gramene" id="OIT19874">
    <property type="protein sequence ID" value="OIT19874"/>
    <property type="gene ID" value="A4A49_62052"/>
</dbReference>